<feature type="region of interest" description="Disordered" evidence="1">
    <location>
        <begin position="172"/>
        <end position="197"/>
    </location>
</feature>
<dbReference type="GeneID" id="33560579"/>
<dbReference type="Proteomes" id="UP000193218">
    <property type="component" value="Unassembled WGS sequence"/>
</dbReference>
<feature type="region of interest" description="Disordered" evidence="1">
    <location>
        <begin position="232"/>
        <end position="255"/>
    </location>
</feature>
<protein>
    <submittedName>
        <fullName evidence="2">Uncharacterized protein</fullName>
    </submittedName>
</protein>
<reference evidence="2 3" key="1">
    <citation type="submission" date="2017-03" db="EMBL/GenBank/DDBJ databases">
        <title>Widespread Adenine N6-methylation of Active Genes in Fungi.</title>
        <authorList>
            <consortium name="DOE Joint Genome Institute"/>
            <person name="Mondo S.J."/>
            <person name="Dannebaum R.O."/>
            <person name="Kuo R.C."/>
            <person name="Louie K.B."/>
            <person name="Bewick A.J."/>
            <person name="Labutti K."/>
            <person name="Haridas S."/>
            <person name="Kuo A."/>
            <person name="Salamov A."/>
            <person name="Ahrendt S.R."/>
            <person name="Lau R."/>
            <person name="Bowen B.P."/>
            <person name="Lipzen A."/>
            <person name="Sullivan W."/>
            <person name="Andreopoulos W.B."/>
            <person name="Clum A."/>
            <person name="Lindquist E."/>
            <person name="Daum C."/>
            <person name="Northen T.R."/>
            <person name="Ramamoorthy G."/>
            <person name="Schmitz R.J."/>
            <person name="Gryganskyi A."/>
            <person name="Culley D."/>
            <person name="Magnuson J."/>
            <person name="James T.Y."/>
            <person name="O'Malley M.A."/>
            <person name="Stajich J.E."/>
            <person name="Spatafora J.W."/>
            <person name="Visel A."/>
            <person name="Grigoriev I.V."/>
        </authorList>
    </citation>
    <scope>NUCLEOTIDE SEQUENCE [LARGE SCALE GENOMIC DNA]</scope>
    <source>
        <strain evidence="2 3">NRRL Y-17943</strain>
    </source>
</reference>
<gene>
    <name evidence="2" type="ORF">BD324DRAFT_654233</name>
</gene>
<name>A0A1Y1U762_9TREE</name>
<proteinExistence type="predicted"/>
<comment type="caution">
    <text evidence="2">The sequence shown here is derived from an EMBL/GenBank/DDBJ whole genome shotgun (WGS) entry which is preliminary data.</text>
</comment>
<evidence type="ECO:0000256" key="1">
    <source>
        <dbReference type="SAM" id="MobiDB-lite"/>
    </source>
</evidence>
<sequence length="301" mass="33503">MPAPRCSTWSAPFPAFISSLPPDHPLVSLFDRIVDDIPVSDRPSWSPHNTYDHRVSPTGPENVGFWAALCADHLDRDEVTRRGIGDWFLESELDPDGEVSRWMKYELGLTLVSRDSHPTSFHVCRTLPMSLWPINRSEVEMAIRTMLHQPSPATLADAVRVKLGYMDEREEQQIAPGEGPSSSGGLGAPPLLPGTEDSGMMPLDFDTAPGEDQVVVTNDRFMDDSIEMGRRDSLSFEEDISPYSADARQDRTPRLEPASLESLTYVPDMDPVRSLSGINIVRIELRSQALNSPREAPNVEH</sequence>
<dbReference type="RefSeq" id="XP_021867686.1">
    <property type="nucleotide sequence ID" value="XM_022018770.1"/>
</dbReference>
<organism evidence="2 3">
    <name type="scientific">Kockovaella imperatae</name>
    <dbReference type="NCBI Taxonomy" id="4999"/>
    <lineage>
        <taxon>Eukaryota</taxon>
        <taxon>Fungi</taxon>
        <taxon>Dikarya</taxon>
        <taxon>Basidiomycota</taxon>
        <taxon>Agaricomycotina</taxon>
        <taxon>Tremellomycetes</taxon>
        <taxon>Tremellales</taxon>
        <taxon>Cuniculitremaceae</taxon>
        <taxon>Kockovaella</taxon>
    </lineage>
</organism>
<accession>A0A1Y1U762</accession>
<dbReference type="InParanoid" id="A0A1Y1U762"/>
<dbReference type="EMBL" id="NBSH01000025">
    <property type="protein sequence ID" value="ORX33337.1"/>
    <property type="molecule type" value="Genomic_DNA"/>
</dbReference>
<evidence type="ECO:0000313" key="2">
    <source>
        <dbReference type="EMBL" id="ORX33337.1"/>
    </source>
</evidence>
<keyword evidence="3" id="KW-1185">Reference proteome</keyword>
<dbReference type="AlphaFoldDB" id="A0A1Y1U762"/>
<evidence type="ECO:0000313" key="3">
    <source>
        <dbReference type="Proteomes" id="UP000193218"/>
    </source>
</evidence>